<comment type="caution">
    <text evidence="1">The sequence shown here is derived from an EMBL/GenBank/DDBJ whole genome shotgun (WGS) entry which is preliminary data.</text>
</comment>
<sequence length="46" mass="4894">MGRSCGGRMLCYAPEGVGLLRTSAMGPCVPHQEQYKRPSPAVEGKS</sequence>
<keyword evidence="2" id="KW-1185">Reference proteome</keyword>
<name>A0A852TN85_9ACTN</name>
<reference evidence="1 2" key="1">
    <citation type="submission" date="2020-07" db="EMBL/GenBank/DDBJ databases">
        <title>Sequencing the genomes of 1000 actinobacteria strains.</title>
        <authorList>
            <person name="Klenk H.-P."/>
        </authorList>
    </citation>
    <scope>NUCLEOTIDE SEQUENCE [LARGE SCALE GENOMIC DNA]</scope>
    <source>
        <strain evidence="1 2">CXB654</strain>
    </source>
</reference>
<evidence type="ECO:0000313" key="2">
    <source>
        <dbReference type="Proteomes" id="UP000589036"/>
    </source>
</evidence>
<gene>
    <name evidence="1" type="ORF">HDA32_000001</name>
</gene>
<proteinExistence type="predicted"/>
<accession>A0A852TN85</accession>
<evidence type="ECO:0000313" key="1">
    <source>
        <dbReference type="EMBL" id="NYE44881.1"/>
    </source>
</evidence>
<dbReference type="Proteomes" id="UP000589036">
    <property type="component" value="Unassembled WGS sequence"/>
</dbReference>
<protein>
    <submittedName>
        <fullName evidence="1">Uncharacterized protein</fullName>
    </submittedName>
</protein>
<dbReference type="EMBL" id="JACCCC010000001">
    <property type="protein sequence ID" value="NYE44881.1"/>
    <property type="molecule type" value="Genomic_DNA"/>
</dbReference>
<organism evidence="1 2">
    <name type="scientific">Spinactinospora alkalitolerans</name>
    <dbReference type="NCBI Taxonomy" id="687207"/>
    <lineage>
        <taxon>Bacteria</taxon>
        <taxon>Bacillati</taxon>
        <taxon>Actinomycetota</taxon>
        <taxon>Actinomycetes</taxon>
        <taxon>Streptosporangiales</taxon>
        <taxon>Nocardiopsidaceae</taxon>
        <taxon>Spinactinospora</taxon>
    </lineage>
</organism>
<dbReference type="AlphaFoldDB" id="A0A852TN85"/>